<dbReference type="GO" id="GO:0042834">
    <property type="term" value="F:peptidoglycan binding"/>
    <property type="evidence" value="ECO:0007669"/>
    <property type="project" value="InterPro"/>
</dbReference>
<dbReference type="Pfam" id="PF05036">
    <property type="entry name" value="SPOR"/>
    <property type="match status" value="1"/>
</dbReference>
<evidence type="ECO:0000259" key="1">
    <source>
        <dbReference type="PROSITE" id="PS51724"/>
    </source>
</evidence>
<name>A0A3B1BQD4_9ZZZZ</name>
<dbReference type="AlphaFoldDB" id="A0A3B1BQD4"/>
<organism evidence="2">
    <name type="scientific">hydrothermal vent metagenome</name>
    <dbReference type="NCBI Taxonomy" id="652676"/>
    <lineage>
        <taxon>unclassified sequences</taxon>
        <taxon>metagenomes</taxon>
        <taxon>ecological metagenomes</taxon>
    </lineage>
</organism>
<feature type="domain" description="SPOR" evidence="1">
    <location>
        <begin position="58"/>
        <end position="138"/>
    </location>
</feature>
<accession>A0A3B1BQD4</accession>
<reference evidence="2" key="1">
    <citation type="submission" date="2018-06" db="EMBL/GenBank/DDBJ databases">
        <authorList>
            <person name="Zhirakovskaya E."/>
        </authorList>
    </citation>
    <scope>NUCLEOTIDE SEQUENCE</scope>
</reference>
<dbReference type="InterPro" id="IPR007730">
    <property type="entry name" value="SPOR-like_dom"/>
</dbReference>
<dbReference type="Gene3D" id="3.30.70.1070">
    <property type="entry name" value="Sporulation related repeat"/>
    <property type="match status" value="1"/>
</dbReference>
<sequence length="218" mass="25195">MKWIIYLLLLANISFFAWHYQSMDRQERRVQAERQQGLNAAVRLVLLKEAKMEPGTASKPPLLQCRSLGPFEQRVKAEEIKKLLQNQGLLLELRVSKEARRKAYWVYLAPSASHAAARKAAQKLKKKHRINDIFIISAGEIKDGISLGVFSKFELAYRRQSEIRKLGFDAQLKDVTLPAKEYWLDWPQQSVAELSELQKEMIKEHGGSPRIIETDCRH</sequence>
<dbReference type="EMBL" id="UOFZ01000066">
    <property type="protein sequence ID" value="VAX12850.1"/>
    <property type="molecule type" value="Genomic_DNA"/>
</dbReference>
<gene>
    <name evidence="2" type="ORF">MNBD_GAMMA24-2173</name>
</gene>
<dbReference type="SUPFAM" id="SSF110997">
    <property type="entry name" value="Sporulation related repeat"/>
    <property type="match status" value="1"/>
</dbReference>
<dbReference type="InterPro" id="IPR036680">
    <property type="entry name" value="SPOR-like_sf"/>
</dbReference>
<protein>
    <recommendedName>
        <fullName evidence="1">SPOR domain-containing protein</fullName>
    </recommendedName>
</protein>
<dbReference type="PROSITE" id="PS51724">
    <property type="entry name" value="SPOR"/>
    <property type="match status" value="1"/>
</dbReference>
<evidence type="ECO:0000313" key="2">
    <source>
        <dbReference type="EMBL" id="VAX12850.1"/>
    </source>
</evidence>
<proteinExistence type="predicted"/>